<dbReference type="Proteomes" id="UP000298471">
    <property type="component" value="Unassembled WGS sequence"/>
</dbReference>
<evidence type="ECO:0000256" key="1">
    <source>
        <dbReference type="SAM" id="SignalP"/>
    </source>
</evidence>
<organism evidence="2 3">
    <name type="scientific">Hymenobacter metallicola</name>
    <dbReference type="NCBI Taxonomy" id="2563114"/>
    <lineage>
        <taxon>Bacteria</taxon>
        <taxon>Pseudomonadati</taxon>
        <taxon>Bacteroidota</taxon>
        <taxon>Cytophagia</taxon>
        <taxon>Cytophagales</taxon>
        <taxon>Hymenobacteraceae</taxon>
        <taxon>Hymenobacter</taxon>
    </lineage>
</organism>
<dbReference type="AlphaFoldDB" id="A0A4Z0QLK3"/>
<dbReference type="OrthoDB" id="879411at2"/>
<comment type="caution">
    <text evidence="2">The sequence shown here is derived from an EMBL/GenBank/DDBJ whole genome shotgun (WGS) entry which is preliminary data.</text>
</comment>
<evidence type="ECO:0008006" key="4">
    <source>
        <dbReference type="Google" id="ProtNLM"/>
    </source>
</evidence>
<reference evidence="2 3" key="1">
    <citation type="submission" date="2019-04" db="EMBL/GenBank/DDBJ databases">
        <authorList>
            <person name="Feng G."/>
            <person name="Zhang J."/>
            <person name="Zhu H."/>
        </authorList>
    </citation>
    <scope>NUCLEOTIDE SEQUENCE [LARGE SCALE GENOMIC DNA]</scope>
    <source>
        <strain evidence="2 3">9PBR-1</strain>
    </source>
</reference>
<evidence type="ECO:0000313" key="2">
    <source>
        <dbReference type="EMBL" id="TGE29612.1"/>
    </source>
</evidence>
<sequence length="268" mass="29068">MKLFSAALFLLLLLLGRTALSQTQRPDTATTIRLSIEAPAPPLTIDSVDYLKAVAINQALFKNFSGQFFFSSGYAAAQYGGLNGMLEQAGYPEVDGGQFSYGAGGSFRFKHFVLGLEAVMYDIKKKTTDRQTELFSSNATNYIGYAWLNDRRTACFTPTIGVTYGSADITLTEKNATSGTGSATGLLAGPAYSRTLHYRSSGLALGAHYEFYPFDAAVLKRCVVGLHTTYTAPLGSGHYYVDDFKQKVEGPKLNPLLFSARVVVGFVF</sequence>
<protein>
    <recommendedName>
        <fullName evidence="4">Outer membrane protein beta-barrel domain-containing protein</fullName>
    </recommendedName>
</protein>
<keyword evidence="3" id="KW-1185">Reference proteome</keyword>
<proteinExistence type="predicted"/>
<evidence type="ECO:0000313" key="3">
    <source>
        <dbReference type="Proteomes" id="UP000298471"/>
    </source>
</evidence>
<gene>
    <name evidence="2" type="ORF">E5K02_09210</name>
</gene>
<name>A0A4Z0QLK3_9BACT</name>
<feature type="signal peptide" evidence="1">
    <location>
        <begin position="1"/>
        <end position="21"/>
    </location>
</feature>
<keyword evidence="1" id="KW-0732">Signal</keyword>
<dbReference type="EMBL" id="SRMB01000001">
    <property type="protein sequence ID" value="TGE29612.1"/>
    <property type="molecule type" value="Genomic_DNA"/>
</dbReference>
<feature type="chain" id="PRO_5021251523" description="Outer membrane protein beta-barrel domain-containing protein" evidence="1">
    <location>
        <begin position="22"/>
        <end position="268"/>
    </location>
</feature>
<accession>A0A4Z0QLK3</accession>
<dbReference type="RefSeq" id="WP_135394225.1">
    <property type="nucleotide sequence ID" value="NZ_SRMB01000001.1"/>
</dbReference>